<feature type="transmembrane region" description="Helical" evidence="9">
    <location>
        <begin position="37"/>
        <end position="57"/>
    </location>
</feature>
<sequence length="274" mass="30385">ITVISAVSIIGGLLINVVIWTLPALRTPVHVPLASLGCSDILVAILPNSMWIVHILHPQWEPPPALCWITAYVSPVLFGVSVSHMLCIALQRYFKICTYSTRLKSTRVLVIMLLLTWSVPFASFLPLHVGEEVKVDPKLKQCQTGASDKLWAKIPAAILNLIAPFVGTLIVYVLIRKHVRKSKKRVRANAEGSDPNRLAITKMMLTIFVVFNICCMPLVVMVIFSSKVPAEVFTVGGLLVTLNGALNPIIYGVMNTNIRQGYKRIWDSMLNYIT</sequence>
<organism>
    <name type="scientific">Branchiostoma floridae</name>
    <name type="common">Florida lancelet</name>
    <name type="synonym">Amphioxus</name>
    <dbReference type="NCBI Taxonomy" id="7739"/>
    <lineage>
        <taxon>Eukaryota</taxon>
        <taxon>Metazoa</taxon>
        <taxon>Chordata</taxon>
        <taxon>Cephalochordata</taxon>
        <taxon>Leptocardii</taxon>
        <taxon>Amphioxiformes</taxon>
        <taxon>Branchiostomatidae</taxon>
        <taxon>Branchiostoma</taxon>
    </lineage>
</organism>
<dbReference type="PANTHER" id="PTHR24228">
    <property type="entry name" value="B2 BRADYKININ RECEPTOR/ANGIOTENSIN II RECEPTOR"/>
    <property type="match status" value="1"/>
</dbReference>
<evidence type="ECO:0000259" key="10">
    <source>
        <dbReference type="PROSITE" id="PS50262"/>
    </source>
</evidence>
<dbReference type="PRINTS" id="PR00237">
    <property type="entry name" value="GPCRRHODOPSN"/>
</dbReference>
<evidence type="ECO:0000313" key="11">
    <source>
        <dbReference type="EMBL" id="EEN43093.1"/>
    </source>
</evidence>
<keyword evidence="8" id="KW-0807">Transducer</keyword>
<feature type="transmembrane region" description="Helical" evidence="9">
    <location>
        <begin position="69"/>
        <end position="88"/>
    </location>
</feature>
<evidence type="ECO:0000256" key="1">
    <source>
        <dbReference type="ARBA" id="ARBA00004651"/>
    </source>
</evidence>
<evidence type="ECO:0000256" key="2">
    <source>
        <dbReference type="ARBA" id="ARBA00022475"/>
    </source>
</evidence>
<dbReference type="EMBL" id="GG666699">
    <property type="protein sequence ID" value="EEN43093.1"/>
    <property type="molecule type" value="Genomic_DNA"/>
</dbReference>
<dbReference type="PANTHER" id="PTHR24228:SF72">
    <property type="entry name" value="G-PROTEIN COUPLED RECEPTORS FAMILY 1 PROFILE DOMAIN-CONTAINING PROTEIN"/>
    <property type="match status" value="1"/>
</dbReference>
<evidence type="ECO:0000256" key="8">
    <source>
        <dbReference type="ARBA" id="ARBA00023224"/>
    </source>
</evidence>
<gene>
    <name evidence="11" type="ORF">BRAFLDRAFT_242676</name>
</gene>
<dbReference type="Pfam" id="PF00001">
    <property type="entry name" value="7tm_1"/>
    <property type="match status" value="1"/>
</dbReference>
<dbReference type="Gene3D" id="1.20.1070.10">
    <property type="entry name" value="Rhodopsin 7-helix transmembrane proteins"/>
    <property type="match status" value="1"/>
</dbReference>
<dbReference type="FunFam" id="1.20.1070.10:FF:000509">
    <property type="entry name" value="Uncharacterized protein"/>
    <property type="match status" value="1"/>
</dbReference>
<feature type="non-terminal residue" evidence="11">
    <location>
        <position position="1"/>
    </location>
</feature>
<evidence type="ECO:0000256" key="3">
    <source>
        <dbReference type="ARBA" id="ARBA00022692"/>
    </source>
</evidence>
<evidence type="ECO:0000256" key="4">
    <source>
        <dbReference type="ARBA" id="ARBA00022989"/>
    </source>
</evidence>
<feature type="domain" description="G-protein coupled receptors family 1 profile" evidence="10">
    <location>
        <begin position="11"/>
        <end position="251"/>
    </location>
</feature>
<dbReference type="AlphaFoldDB" id="C3ZWG4"/>
<feature type="transmembrane region" description="Helical" evidence="9">
    <location>
        <begin position="108"/>
        <end position="129"/>
    </location>
</feature>
<dbReference type="PROSITE" id="PS50262">
    <property type="entry name" value="G_PROTEIN_RECEP_F1_2"/>
    <property type="match status" value="1"/>
</dbReference>
<comment type="subcellular location">
    <subcellularLocation>
        <location evidence="1">Cell membrane</location>
        <topology evidence="1">Multi-pass membrane protein</topology>
    </subcellularLocation>
</comment>
<dbReference type="SUPFAM" id="SSF81321">
    <property type="entry name" value="Family A G protein-coupled receptor-like"/>
    <property type="match status" value="1"/>
</dbReference>
<feature type="transmembrane region" description="Helical" evidence="9">
    <location>
        <begin position="205"/>
        <end position="226"/>
    </location>
</feature>
<keyword evidence="3 9" id="KW-0812">Transmembrane</keyword>
<keyword evidence="6 9" id="KW-0472">Membrane</keyword>
<reference evidence="11" key="1">
    <citation type="journal article" date="2008" name="Nature">
        <title>The amphioxus genome and the evolution of the chordate karyotype.</title>
        <authorList>
            <consortium name="US DOE Joint Genome Institute (JGI-PGF)"/>
            <person name="Putnam N.H."/>
            <person name="Butts T."/>
            <person name="Ferrier D.E.K."/>
            <person name="Furlong R.F."/>
            <person name="Hellsten U."/>
            <person name="Kawashima T."/>
            <person name="Robinson-Rechavi M."/>
            <person name="Shoguchi E."/>
            <person name="Terry A."/>
            <person name="Yu J.-K."/>
            <person name="Benito-Gutierrez E.L."/>
            <person name="Dubchak I."/>
            <person name="Garcia-Fernandez J."/>
            <person name="Gibson-Brown J.J."/>
            <person name="Grigoriev I.V."/>
            <person name="Horton A.C."/>
            <person name="de Jong P.J."/>
            <person name="Jurka J."/>
            <person name="Kapitonov V.V."/>
            <person name="Kohara Y."/>
            <person name="Kuroki Y."/>
            <person name="Lindquist E."/>
            <person name="Lucas S."/>
            <person name="Osoegawa K."/>
            <person name="Pennacchio L.A."/>
            <person name="Salamov A.A."/>
            <person name="Satou Y."/>
            <person name="Sauka-Spengler T."/>
            <person name="Schmutz J."/>
            <person name="Shin-I T."/>
            <person name="Toyoda A."/>
            <person name="Bronner-Fraser M."/>
            <person name="Fujiyama A."/>
            <person name="Holland L.Z."/>
            <person name="Holland P.W.H."/>
            <person name="Satoh N."/>
            <person name="Rokhsar D.S."/>
        </authorList>
    </citation>
    <scope>NUCLEOTIDE SEQUENCE [LARGE SCALE GENOMIC DNA]</scope>
    <source>
        <strain evidence="11">S238N-H82</strain>
        <tissue evidence="11">Testes</tissue>
    </source>
</reference>
<accession>C3ZWG4</accession>
<keyword evidence="2" id="KW-1003">Cell membrane</keyword>
<dbReference type="CDD" id="cd00637">
    <property type="entry name" value="7tm_classA_rhodopsin-like"/>
    <property type="match status" value="1"/>
</dbReference>
<feature type="transmembrane region" description="Helical" evidence="9">
    <location>
        <begin position="232"/>
        <end position="254"/>
    </location>
</feature>
<dbReference type="SMART" id="SM01381">
    <property type="entry name" value="7TM_GPCR_Srsx"/>
    <property type="match status" value="1"/>
</dbReference>
<evidence type="ECO:0000256" key="5">
    <source>
        <dbReference type="ARBA" id="ARBA00023040"/>
    </source>
</evidence>
<proteinExistence type="predicted"/>
<dbReference type="GO" id="GO:0004930">
    <property type="term" value="F:G protein-coupled receptor activity"/>
    <property type="evidence" value="ECO:0007669"/>
    <property type="project" value="UniProtKB-KW"/>
</dbReference>
<protein>
    <recommendedName>
        <fullName evidence="10">G-protein coupled receptors family 1 profile domain-containing protein</fullName>
    </recommendedName>
</protein>
<keyword evidence="5" id="KW-0297">G-protein coupled receptor</keyword>
<evidence type="ECO:0000256" key="6">
    <source>
        <dbReference type="ARBA" id="ARBA00023136"/>
    </source>
</evidence>
<evidence type="ECO:0000256" key="7">
    <source>
        <dbReference type="ARBA" id="ARBA00023170"/>
    </source>
</evidence>
<name>C3ZWG4_BRAFL</name>
<feature type="transmembrane region" description="Helical" evidence="9">
    <location>
        <begin position="154"/>
        <end position="175"/>
    </location>
</feature>
<keyword evidence="4 9" id="KW-1133">Transmembrane helix</keyword>
<dbReference type="InterPro" id="IPR017452">
    <property type="entry name" value="GPCR_Rhodpsn_7TM"/>
</dbReference>
<feature type="transmembrane region" description="Helical" evidence="9">
    <location>
        <begin position="6"/>
        <end position="25"/>
    </location>
</feature>
<dbReference type="InParanoid" id="C3ZWG4"/>
<dbReference type="GO" id="GO:0005886">
    <property type="term" value="C:plasma membrane"/>
    <property type="evidence" value="ECO:0007669"/>
    <property type="project" value="UniProtKB-SubCell"/>
</dbReference>
<keyword evidence="7" id="KW-0675">Receptor</keyword>
<evidence type="ECO:0000256" key="9">
    <source>
        <dbReference type="SAM" id="Phobius"/>
    </source>
</evidence>
<dbReference type="InterPro" id="IPR000276">
    <property type="entry name" value="GPCR_Rhodpsn"/>
</dbReference>